<sequence>MFRLLLVFLLLTTNQFAQAADPAQNTAAQSNYYVSDDIGVVMRSGPTNRYRVIGRVVAGTPIEVLASDVENKSSQVRTADGDEGWIQTEYITDQPTVQALYSALQVEHDALKQELAQTKQQIADKENVIALNDQLQQQVSELQNESDKLRQQNELLKDRFHSDVFYAGALVLLVGMLISWVLSRVSMKRRQRSGWR</sequence>
<dbReference type="Gene3D" id="2.30.30.40">
    <property type="entry name" value="SH3 Domains"/>
    <property type="match status" value="1"/>
</dbReference>
<proteinExistence type="predicted"/>
<evidence type="ECO:0000313" key="7">
    <source>
        <dbReference type="Proteomes" id="UP000232693"/>
    </source>
</evidence>
<accession>A0A2K9AWS0</accession>
<protein>
    <submittedName>
        <fullName evidence="6">TIGR04211 family SH3 domain-containing protein</fullName>
    </submittedName>
</protein>
<gene>
    <name evidence="6" type="ORF">CW740_10090</name>
</gene>
<organism evidence="6 7">
    <name type="scientific">Kangiella profundi</name>
    <dbReference type="NCBI Taxonomy" id="1561924"/>
    <lineage>
        <taxon>Bacteria</taxon>
        <taxon>Pseudomonadati</taxon>
        <taxon>Pseudomonadota</taxon>
        <taxon>Gammaproteobacteria</taxon>
        <taxon>Kangiellales</taxon>
        <taxon>Kangiellaceae</taxon>
        <taxon>Kangiella</taxon>
    </lineage>
</organism>
<reference evidence="6 7" key="1">
    <citation type="submission" date="2017-12" db="EMBL/GenBank/DDBJ databases">
        <title>Kangiella profundi FT102 completed genome.</title>
        <authorList>
            <person name="Xu J."/>
            <person name="Wang J."/>
            <person name="Lu Y."/>
        </authorList>
    </citation>
    <scope>NUCLEOTIDE SEQUENCE [LARGE SCALE GENOMIC DNA]</scope>
    <source>
        <strain evidence="6 7">FT102</strain>
    </source>
</reference>
<dbReference type="InterPro" id="IPR016476">
    <property type="entry name" value="SH3_dom_pro"/>
</dbReference>
<dbReference type="Proteomes" id="UP000232693">
    <property type="component" value="Chromosome"/>
</dbReference>
<evidence type="ECO:0000256" key="2">
    <source>
        <dbReference type="ARBA" id="ARBA00022692"/>
    </source>
</evidence>
<keyword evidence="7" id="KW-1185">Reference proteome</keyword>
<name>A0A2K9AWS0_9GAMM</name>
<keyword evidence="3" id="KW-0732">Signal</keyword>
<evidence type="ECO:0000256" key="1">
    <source>
        <dbReference type="ARBA" id="ARBA00004167"/>
    </source>
</evidence>
<dbReference type="SMART" id="SM00287">
    <property type="entry name" value="SH3b"/>
    <property type="match status" value="1"/>
</dbReference>
<evidence type="ECO:0000313" key="6">
    <source>
        <dbReference type="EMBL" id="AUD79571.1"/>
    </source>
</evidence>
<evidence type="ECO:0000256" key="3">
    <source>
        <dbReference type="ARBA" id="ARBA00022729"/>
    </source>
</evidence>
<dbReference type="AlphaFoldDB" id="A0A2K9AWS0"/>
<keyword evidence="5" id="KW-0472">Membrane</keyword>
<dbReference type="NCBIfam" id="TIGR04211">
    <property type="entry name" value="SH3_and_anchor"/>
    <property type="match status" value="1"/>
</dbReference>
<dbReference type="OrthoDB" id="9790951at2"/>
<dbReference type="InterPro" id="IPR003646">
    <property type="entry name" value="SH3-like_bac-type"/>
</dbReference>
<dbReference type="EMBL" id="CP025120">
    <property type="protein sequence ID" value="AUD79571.1"/>
    <property type="molecule type" value="Genomic_DNA"/>
</dbReference>
<evidence type="ECO:0000256" key="5">
    <source>
        <dbReference type="ARBA" id="ARBA00023136"/>
    </source>
</evidence>
<dbReference type="KEGG" id="kpd:CW740_10090"/>
<dbReference type="GO" id="GO:0016020">
    <property type="term" value="C:membrane"/>
    <property type="evidence" value="ECO:0007669"/>
    <property type="project" value="UniProtKB-SubCell"/>
</dbReference>
<dbReference type="Pfam" id="PF08239">
    <property type="entry name" value="SH3_3"/>
    <property type="match status" value="1"/>
</dbReference>
<dbReference type="PROSITE" id="PS51781">
    <property type="entry name" value="SH3B"/>
    <property type="match status" value="1"/>
</dbReference>
<keyword evidence="4" id="KW-1133">Transmembrane helix</keyword>
<comment type="subcellular location">
    <subcellularLocation>
        <location evidence="1">Membrane</location>
        <topology evidence="1">Single-pass membrane protein</topology>
    </subcellularLocation>
</comment>
<dbReference type="RefSeq" id="WP_106647378.1">
    <property type="nucleotide sequence ID" value="NZ_BMGO01000001.1"/>
</dbReference>
<evidence type="ECO:0000256" key="4">
    <source>
        <dbReference type="ARBA" id="ARBA00022989"/>
    </source>
</evidence>
<keyword evidence="2" id="KW-0812">Transmembrane</keyword>